<dbReference type="EnsemblPlants" id="OMERI11G10620.1">
    <property type="protein sequence ID" value="OMERI11G10620.1"/>
    <property type="gene ID" value="OMERI11G10620"/>
</dbReference>
<accession>A0A0E0F5H1</accession>
<name>A0A0E0F5H1_9ORYZ</name>
<evidence type="ECO:0000313" key="2">
    <source>
        <dbReference type="EnsemblPlants" id="OMERI11G10620.1"/>
    </source>
</evidence>
<dbReference type="AlphaFoldDB" id="A0A0E0F5H1"/>
<protein>
    <submittedName>
        <fullName evidence="2">Uncharacterized protein</fullName>
    </submittedName>
</protein>
<evidence type="ECO:0000313" key="3">
    <source>
        <dbReference type="Proteomes" id="UP000008021"/>
    </source>
</evidence>
<dbReference type="Gramene" id="OMERI11G10620.1">
    <property type="protein sequence ID" value="OMERI11G10620.1"/>
    <property type="gene ID" value="OMERI11G10620"/>
</dbReference>
<dbReference type="Proteomes" id="UP000008021">
    <property type="component" value="Chromosome 11"/>
</dbReference>
<proteinExistence type="predicted"/>
<reference evidence="2" key="2">
    <citation type="submission" date="2018-05" db="EMBL/GenBank/DDBJ databases">
        <title>OmerRS3 (Oryza meridionalis Reference Sequence Version 3).</title>
        <authorList>
            <person name="Zhang J."/>
            <person name="Kudrna D."/>
            <person name="Lee S."/>
            <person name="Talag J."/>
            <person name="Welchert J."/>
            <person name="Wing R.A."/>
        </authorList>
    </citation>
    <scope>NUCLEOTIDE SEQUENCE [LARGE SCALE GENOMIC DNA]</scope>
    <source>
        <strain evidence="2">cv. OR44</strain>
    </source>
</reference>
<keyword evidence="3" id="KW-1185">Reference proteome</keyword>
<organism evidence="2">
    <name type="scientific">Oryza meridionalis</name>
    <dbReference type="NCBI Taxonomy" id="40149"/>
    <lineage>
        <taxon>Eukaryota</taxon>
        <taxon>Viridiplantae</taxon>
        <taxon>Streptophyta</taxon>
        <taxon>Embryophyta</taxon>
        <taxon>Tracheophyta</taxon>
        <taxon>Spermatophyta</taxon>
        <taxon>Magnoliopsida</taxon>
        <taxon>Liliopsida</taxon>
        <taxon>Poales</taxon>
        <taxon>Poaceae</taxon>
        <taxon>BOP clade</taxon>
        <taxon>Oryzoideae</taxon>
        <taxon>Oryzeae</taxon>
        <taxon>Oryzinae</taxon>
        <taxon>Oryza</taxon>
    </lineage>
</organism>
<sequence>MATASFVDDNLAPPPLLMTTAGATMRRPGGAQRCRGLDGGRGERGRRGEQAAVAAEEVPAVPRRAVIVAAASEAWLPVSVCGLKEVGEPYSKCLPRHRYIQTPLGCLVESVYVTIPLALVRTGLHKEFGAVRAQYGHFHIQQHMASDQHDANKEVQNSPQNEKNDMFEMSLPSLANEEKADAPTLSEEGIKGKLKGAEITQDMQPSIVVPRKYKLESSVRTTDVTSSLFCFCPKTQVGSEEGERRDRSMLLPYTVKNAPYEALREDMLRELPMLKPRTVFREEGEDDVIMPTTDTTIDHVIYP</sequence>
<reference evidence="2" key="1">
    <citation type="submission" date="2015-04" db="UniProtKB">
        <authorList>
            <consortium name="EnsemblPlants"/>
        </authorList>
    </citation>
    <scope>IDENTIFICATION</scope>
</reference>
<dbReference type="HOGENOM" id="CLU_919457_0_0_1"/>
<evidence type="ECO:0000256" key="1">
    <source>
        <dbReference type="SAM" id="MobiDB-lite"/>
    </source>
</evidence>
<feature type="compositionally biased region" description="Basic and acidic residues" evidence="1">
    <location>
        <begin position="35"/>
        <end position="48"/>
    </location>
</feature>
<feature type="region of interest" description="Disordered" evidence="1">
    <location>
        <begin position="20"/>
        <end position="48"/>
    </location>
</feature>